<dbReference type="InterPro" id="IPR011127">
    <property type="entry name" value="Dala_Dala_lig_N"/>
</dbReference>
<comment type="similarity">
    <text evidence="2 12">Belongs to the D-alanine--D-alanine ligase family.</text>
</comment>
<keyword evidence="4 14" id="KW-0479">Metal-binding</keyword>
<dbReference type="InterPro" id="IPR005905">
    <property type="entry name" value="D_ala_D_ala"/>
</dbReference>
<evidence type="ECO:0000313" key="18">
    <source>
        <dbReference type="Proteomes" id="UP000276568"/>
    </source>
</evidence>
<keyword evidence="9 12" id="KW-0573">Peptidoglycan synthesis</keyword>
<dbReference type="Proteomes" id="UP000276568">
    <property type="component" value="Unassembled WGS sequence"/>
</dbReference>
<keyword evidence="5 15" id="KW-0547">Nucleotide-binding</keyword>
<dbReference type="GO" id="GO:0005524">
    <property type="term" value="F:ATP binding"/>
    <property type="evidence" value="ECO:0007669"/>
    <property type="project" value="UniProtKB-UniRule"/>
</dbReference>
<sequence>MKKINLAVIFGGQSSEYSVSLHSAASFLRQIHAEKYQMTMIGIDQEGIFYIYDGSIDDIEHDNWQEQARPCAWVHQGIFDLTQQKKIDIDCAFPILHGKNGEDGCIQGLMELMNIHCVGCDVLSSAMCMDKEIMHIICKEAHIPCADYICLYKNEEVPAFESVVAKIPLPWIIKPCNAGSSYGVHKVETKEQYTEAVKDAFQYDGRGKCLIEKAIEGFEIGCAVMGNDELVTGSCDEIEITRGVFDFEGKYDLVGSNIYCPARIDKDTFDHAQTLAKRVYRALNCTGMARVDMFVQPDHSIVLNEVNTIPGFTATSRYPSMMAEAGISFPTLIDRLIALAMEREVGVC</sequence>
<dbReference type="AlphaFoldDB" id="A0A3N0HXK9"/>
<dbReference type="SUPFAM" id="SSF56059">
    <property type="entry name" value="Glutathione synthetase ATP-binding domain-like"/>
    <property type="match status" value="1"/>
</dbReference>
<dbReference type="Gene3D" id="3.40.50.20">
    <property type="match status" value="1"/>
</dbReference>
<dbReference type="GO" id="GO:0008360">
    <property type="term" value="P:regulation of cell shape"/>
    <property type="evidence" value="ECO:0007669"/>
    <property type="project" value="UniProtKB-KW"/>
</dbReference>
<gene>
    <name evidence="12" type="primary">ddl</name>
    <name evidence="17" type="ORF">EDX97_10495</name>
</gene>
<dbReference type="GO" id="GO:0005829">
    <property type="term" value="C:cytosol"/>
    <property type="evidence" value="ECO:0007669"/>
    <property type="project" value="TreeGrafter"/>
</dbReference>
<comment type="subcellular location">
    <subcellularLocation>
        <location evidence="12">Cytoplasm</location>
    </subcellularLocation>
</comment>
<dbReference type="RefSeq" id="WP_128521094.1">
    <property type="nucleotide sequence ID" value="NZ_JALFCT010000060.1"/>
</dbReference>
<feature type="binding site" evidence="14">
    <location>
        <position position="305"/>
    </location>
    <ligand>
        <name>Mg(2+)</name>
        <dbReference type="ChEBI" id="CHEBI:18420"/>
        <label>1</label>
    </ligand>
</feature>
<dbReference type="GO" id="GO:0071555">
    <property type="term" value="P:cell wall organization"/>
    <property type="evidence" value="ECO:0007669"/>
    <property type="project" value="UniProtKB-KW"/>
</dbReference>
<evidence type="ECO:0000256" key="15">
    <source>
        <dbReference type="PROSITE-ProRule" id="PRU00409"/>
    </source>
</evidence>
<protein>
    <recommendedName>
        <fullName evidence="12">D-alanine--D-alanine ligase</fullName>
        <ecNumber evidence="12">6.3.2.4</ecNumber>
    </recommendedName>
    <alternativeName>
        <fullName evidence="12">D-Ala-D-Ala ligase</fullName>
    </alternativeName>
    <alternativeName>
        <fullName evidence="12">D-alanylalanine synthetase</fullName>
    </alternativeName>
</protein>
<feature type="binding site" evidence="14">
    <location>
        <position position="292"/>
    </location>
    <ligand>
        <name>Mg(2+)</name>
        <dbReference type="ChEBI" id="CHEBI:18420"/>
        <label>1</label>
    </ligand>
</feature>
<keyword evidence="18" id="KW-1185">Reference proteome</keyword>
<evidence type="ECO:0000256" key="3">
    <source>
        <dbReference type="ARBA" id="ARBA00022598"/>
    </source>
</evidence>
<proteinExistence type="inferred from homology"/>
<evidence type="ECO:0000256" key="11">
    <source>
        <dbReference type="ARBA" id="ARBA00023316"/>
    </source>
</evidence>
<dbReference type="InterPro" id="IPR011761">
    <property type="entry name" value="ATP-grasp"/>
</dbReference>
<dbReference type="PANTHER" id="PTHR23132">
    <property type="entry name" value="D-ALANINE--D-ALANINE LIGASE"/>
    <property type="match status" value="1"/>
</dbReference>
<keyword evidence="11 12" id="KW-0961">Cell wall biogenesis/degradation</keyword>
<evidence type="ECO:0000256" key="4">
    <source>
        <dbReference type="ARBA" id="ARBA00022723"/>
    </source>
</evidence>
<evidence type="ECO:0000256" key="2">
    <source>
        <dbReference type="ARBA" id="ARBA00010871"/>
    </source>
</evidence>
<dbReference type="Gene3D" id="3.30.1490.20">
    <property type="entry name" value="ATP-grasp fold, A domain"/>
    <property type="match status" value="1"/>
</dbReference>
<evidence type="ECO:0000256" key="10">
    <source>
        <dbReference type="ARBA" id="ARBA00023211"/>
    </source>
</evidence>
<organism evidence="17 18">
    <name type="scientific">Absicoccus porci</name>
    <dbReference type="NCBI Taxonomy" id="2486576"/>
    <lineage>
        <taxon>Bacteria</taxon>
        <taxon>Bacillati</taxon>
        <taxon>Bacillota</taxon>
        <taxon>Erysipelotrichia</taxon>
        <taxon>Erysipelotrichales</taxon>
        <taxon>Erysipelotrichaceae</taxon>
        <taxon>Absicoccus</taxon>
    </lineage>
</organism>
<dbReference type="SUPFAM" id="SSF52440">
    <property type="entry name" value="PreATP-grasp domain"/>
    <property type="match status" value="1"/>
</dbReference>
<dbReference type="PANTHER" id="PTHR23132:SF25">
    <property type="entry name" value="D-ALANINE--D-ALANINE LIGASE A"/>
    <property type="match status" value="1"/>
</dbReference>
<dbReference type="InterPro" id="IPR000291">
    <property type="entry name" value="D-Ala_lig_Van_CS"/>
</dbReference>
<feature type="active site" evidence="13">
    <location>
        <position position="16"/>
    </location>
</feature>
<dbReference type="InterPro" id="IPR016185">
    <property type="entry name" value="PreATP-grasp_dom_sf"/>
</dbReference>
<evidence type="ECO:0000259" key="16">
    <source>
        <dbReference type="PROSITE" id="PS50975"/>
    </source>
</evidence>
<dbReference type="InterPro" id="IPR013815">
    <property type="entry name" value="ATP_grasp_subdomain_1"/>
</dbReference>
<dbReference type="EC" id="6.3.2.4" evidence="12"/>
<comment type="function">
    <text evidence="12">Cell wall formation.</text>
</comment>
<reference evidence="17 18" key="1">
    <citation type="submission" date="2018-11" db="EMBL/GenBank/DDBJ databases">
        <title>Clostridium sp. nov., a member of the family Erysipelotrichaceae isolated from pig faeces.</title>
        <authorList>
            <person name="Chang Y.-H."/>
        </authorList>
    </citation>
    <scope>NUCLEOTIDE SEQUENCE [LARGE SCALE GENOMIC DNA]</scope>
    <source>
        <strain evidence="17 18">YH-panp20</strain>
    </source>
</reference>
<evidence type="ECO:0000256" key="13">
    <source>
        <dbReference type="PIRSR" id="PIRSR039102-1"/>
    </source>
</evidence>
<dbReference type="GO" id="GO:0009252">
    <property type="term" value="P:peptidoglycan biosynthetic process"/>
    <property type="evidence" value="ECO:0007669"/>
    <property type="project" value="UniProtKB-UniRule"/>
</dbReference>
<keyword evidence="10 14" id="KW-0464">Manganese</keyword>
<evidence type="ECO:0000256" key="1">
    <source>
        <dbReference type="ARBA" id="ARBA00001936"/>
    </source>
</evidence>
<feature type="active site" evidence="13">
    <location>
        <position position="180"/>
    </location>
</feature>
<dbReference type="GO" id="GO:0008716">
    <property type="term" value="F:D-alanine-D-alanine ligase activity"/>
    <property type="evidence" value="ECO:0007669"/>
    <property type="project" value="UniProtKB-UniRule"/>
</dbReference>
<evidence type="ECO:0000256" key="7">
    <source>
        <dbReference type="ARBA" id="ARBA00022842"/>
    </source>
</evidence>
<evidence type="ECO:0000256" key="12">
    <source>
        <dbReference type="HAMAP-Rule" id="MF_00047"/>
    </source>
</evidence>
<name>A0A3N0HXK9_9FIRM</name>
<feature type="domain" description="ATP-grasp" evidence="16">
    <location>
        <begin position="135"/>
        <end position="338"/>
    </location>
</feature>
<feature type="binding site" evidence="14">
    <location>
        <position position="307"/>
    </location>
    <ligand>
        <name>Mg(2+)</name>
        <dbReference type="ChEBI" id="CHEBI:18420"/>
        <label>2</label>
    </ligand>
</feature>
<dbReference type="PROSITE" id="PS50975">
    <property type="entry name" value="ATP_GRASP"/>
    <property type="match status" value="1"/>
</dbReference>
<dbReference type="OrthoDB" id="9813261at2"/>
<dbReference type="HAMAP" id="MF_00047">
    <property type="entry name" value="Dala_Dala_lig"/>
    <property type="match status" value="1"/>
</dbReference>
<dbReference type="Pfam" id="PF01820">
    <property type="entry name" value="Dala_Dala_lig_N"/>
    <property type="match status" value="1"/>
</dbReference>
<comment type="cofactor">
    <cofactor evidence="14">
        <name>Mg(2+)</name>
        <dbReference type="ChEBI" id="CHEBI:18420"/>
    </cofactor>
    <cofactor evidence="14">
        <name>Mn(2+)</name>
        <dbReference type="ChEBI" id="CHEBI:29035"/>
    </cofactor>
    <text evidence="14">Binds 2 magnesium or manganese ions per subunit.</text>
</comment>
<comment type="caution">
    <text evidence="17">The sequence shown here is derived from an EMBL/GenBank/DDBJ whole genome shotgun (WGS) entry which is preliminary data.</text>
</comment>
<keyword evidence="8 12" id="KW-0133">Cell shape</keyword>
<evidence type="ECO:0000256" key="14">
    <source>
        <dbReference type="PIRSR" id="PIRSR039102-3"/>
    </source>
</evidence>
<dbReference type="Pfam" id="PF07478">
    <property type="entry name" value="Dala_Dala_lig_C"/>
    <property type="match status" value="1"/>
</dbReference>
<dbReference type="NCBIfam" id="NF002528">
    <property type="entry name" value="PRK01966.1-4"/>
    <property type="match status" value="1"/>
</dbReference>
<evidence type="ECO:0000313" key="17">
    <source>
        <dbReference type="EMBL" id="RNM29407.1"/>
    </source>
</evidence>
<comment type="catalytic activity">
    <reaction evidence="12">
        <text>2 D-alanine + ATP = D-alanyl-D-alanine + ADP + phosphate + H(+)</text>
        <dbReference type="Rhea" id="RHEA:11224"/>
        <dbReference type="ChEBI" id="CHEBI:15378"/>
        <dbReference type="ChEBI" id="CHEBI:30616"/>
        <dbReference type="ChEBI" id="CHEBI:43474"/>
        <dbReference type="ChEBI" id="CHEBI:57416"/>
        <dbReference type="ChEBI" id="CHEBI:57822"/>
        <dbReference type="ChEBI" id="CHEBI:456216"/>
        <dbReference type="EC" id="6.3.2.4"/>
    </reaction>
</comment>
<evidence type="ECO:0000256" key="5">
    <source>
        <dbReference type="ARBA" id="ARBA00022741"/>
    </source>
</evidence>
<keyword evidence="7 14" id="KW-0460">Magnesium</keyword>
<keyword evidence="3 12" id="KW-0436">Ligase</keyword>
<dbReference type="PROSITE" id="PS00844">
    <property type="entry name" value="DALA_DALA_LIGASE_2"/>
    <property type="match status" value="1"/>
</dbReference>
<accession>A0A3N0HXK9</accession>
<evidence type="ECO:0000256" key="8">
    <source>
        <dbReference type="ARBA" id="ARBA00022960"/>
    </source>
</evidence>
<dbReference type="GO" id="GO:0046872">
    <property type="term" value="F:metal ion binding"/>
    <property type="evidence" value="ECO:0007669"/>
    <property type="project" value="UniProtKB-KW"/>
</dbReference>
<dbReference type="InterPro" id="IPR011095">
    <property type="entry name" value="Dala_Dala_lig_C"/>
</dbReference>
<feature type="binding site" evidence="14">
    <location>
        <position position="305"/>
    </location>
    <ligand>
        <name>Mg(2+)</name>
        <dbReference type="ChEBI" id="CHEBI:18420"/>
        <label>2</label>
    </ligand>
</feature>
<keyword evidence="12" id="KW-0963">Cytoplasm</keyword>
<evidence type="ECO:0000256" key="6">
    <source>
        <dbReference type="ARBA" id="ARBA00022840"/>
    </source>
</evidence>
<keyword evidence="6 15" id="KW-0067">ATP-binding</keyword>
<dbReference type="PROSITE" id="PS00843">
    <property type="entry name" value="DALA_DALA_LIGASE_1"/>
    <property type="match status" value="1"/>
</dbReference>
<comment type="cofactor">
    <cofactor evidence="1">
        <name>Mn(2+)</name>
        <dbReference type="ChEBI" id="CHEBI:29035"/>
    </cofactor>
</comment>
<dbReference type="UniPathway" id="UPA00219"/>
<evidence type="ECO:0000256" key="9">
    <source>
        <dbReference type="ARBA" id="ARBA00022984"/>
    </source>
</evidence>
<feature type="active site" evidence="13">
    <location>
        <position position="316"/>
    </location>
</feature>
<dbReference type="NCBIfam" id="TIGR01205">
    <property type="entry name" value="D_ala_D_alaTIGR"/>
    <property type="match status" value="1"/>
</dbReference>
<dbReference type="Gene3D" id="3.30.470.20">
    <property type="entry name" value="ATP-grasp fold, B domain"/>
    <property type="match status" value="1"/>
</dbReference>
<comment type="pathway">
    <text evidence="12">Cell wall biogenesis; peptidoglycan biosynthesis.</text>
</comment>
<dbReference type="EMBL" id="RJQC01000004">
    <property type="protein sequence ID" value="RNM29407.1"/>
    <property type="molecule type" value="Genomic_DNA"/>
</dbReference>
<dbReference type="PIRSF" id="PIRSF039102">
    <property type="entry name" value="Ddl/VanB"/>
    <property type="match status" value="1"/>
</dbReference>